<reference evidence="1" key="1">
    <citation type="journal article" date="2020" name="bioRxiv">
        <title>Chromosome-level reference genome of the European wasp spider Argiope bruennichi: a resource for studies on range expansion and evolutionary adaptation.</title>
        <authorList>
            <person name="Sheffer M.M."/>
            <person name="Hoppe A."/>
            <person name="Krehenwinkel H."/>
            <person name="Uhl G."/>
            <person name="Kuss A.W."/>
            <person name="Jensen L."/>
            <person name="Jensen C."/>
            <person name="Gillespie R.G."/>
            <person name="Hoff K.J."/>
            <person name="Prost S."/>
        </authorList>
    </citation>
    <scope>NUCLEOTIDE SEQUENCE</scope>
</reference>
<proteinExistence type="predicted"/>
<reference evidence="1" key="2">
    <citation type="submission" date="2020-06" db="EMBL/GenBank/DDBJ databases">
        <authorList>
            <person name="Sheffer M."/>
        </authorList>
    </citation>
    <scope>NUCLEOTIDE SEQUENCE</scope>
</reference>
<dbReference type="AlphaFoldDB" id="A0A8T0FGT7"/>
<dbReference type="Proteomes" id="UP000807504">
    <property type="component" value="Unassembled WGS sequence"/>
</dbReference>
<evidence type="ECO:0000313" key="1">
    <source>
        <dbReference type="EMBL" id="KAF8790201.1"/>
    </source>
</evidence>
<dbReference type="EMBL" id="JABXBU010000011">
    <property type="protein sequence ID" value="KAF8790201.1"/>
    <property type="molecule type" value="Genomic_DNA"/>
</dbReference>
<name>A0A8T0FGT7_ARGBR</name>
<comment type="caution">
    <text evidence="1">The sequence shown here is derived from an EMBL/GenBank/DDBJ whole genome shotgun (WGS) entry which is preliminary data.</text>
</comment>
<sequence length="77" mass="8430">MAAAHFRSLHRKGRPKKKALLMLCPSHSTLQQILSACLRHAFIALSLGPDPLPRSMDAVIRLGDKGLASMRSDRGPE</sequence>
<organism evidence="1 2">
    <name type="scientific">Argiope bruennichi</name>
    <name type="common">Wasp spider</name>
    <name type="synonym">Aranea bruennichi</name>
    <dbReference type="NCBI Taxonomy" id="94029"/>
    <lineage>
        <taxon>Eukaryota</taxon>
        <taxon>Metazoa</taxon>
        <taxon>Ecdysozoa</taxon>
        <taxon>Arthropoda</taxon>
        <taxon>Chelicerata</taxon>
        <taxon>Arachnida</taxon>
        <taxon>Araneae</taxon>
        <taxon>Araneomorphae</taxon>
        <taxon>Entelegynae</taxon>
        <taxon>Araneoidea</taxon>
        <taxon>Araneidae</taxon>
        <taxon>Argiope</taxon>
    </lineage>
</organism>
<accession>A0A8T0FGT7</accession>
<gene>
    <name evidence="1" type="ORF">HNY73_005262</name>
</gene>
<evidence type="ECO:0000313" key="2">
    <source>
        <dbReference type="Proteomes" id="UP000807504"/>
    </source>
</evidence>
<protein>
    <submittedName>
        <fullName evidence="1">Uncharacterized protein</fullName>
    </submittedName>
</protein>
<keyword evidence="2" id="KW-1185">Reference proteome</keyword>